<feature type="region of interest" description="Disordered" evidence="1">
    <location>
        <begin position="118"/>
        <end position="140"/>
    </location>
</feature>
<gene>
    <name evidence="2" type="ORF">FNF29_03993</name>
</gene>
<proteinExistence type="predicted"/>
<name>A0A5A8CIJ8_CAFRO</name>
<organism evidence="2 3">
    <name type="scientific">Cafeteria roenbergensis</name>
    <name type="common">Marine flagellate</name>
    <dbReference type="NCBI Taxonomy" id="33653"/>
    <lineage>
        <taxon>Eukaryota</taxon>
        <taxon>Sar</taxon>
        <taxon>Stramenopiles</taxon>
        <taxon>Bigyra</taxon>
        <taxon>Opalozoa</taxon>
        <taxon>Bicosoecida</taxon>
        <taxon>Cafeteriaceae</taxon>
        <taxon>Cafeteria</taxon>
    </lineage>
</organism>
<sequence length="694" mass="69731">MGGQVSSVSFRKEAATHVRLVADRCDERTLREAVELFVETSPGQLLDGEEFRKVFGPVFADTDAAAAALFPDLRAKNDGMVDAVEAFAVVASLARRIPLAARLEAIVQVANKRLSRGRRVSTSFEGGESDPRRPPSEPAAMRDLRLRGFGKVAAKLSPTAETEAPYDWGDLGPQASESKLAGGRHGLRALGDGLSFESTPSRPVSRDSGAGGGSASLRRLTQAATVAAQGAGVPTGGASAVPLSALWAVLLKATSAVGTSLGAVSMRGVPDCKRAASALVALGRDMLAAGLVNTEALSADERATATALRGLVSTARRLADPGLTGFASGSAELILDGPVSLLAKPLHPRSAEGLSVFPTVGETASCKWALKLLARAAAADAAAYDIGAAASPEVLFPVTLGTPAVAVDCFEVQDRAALDSALASATPRRSRPFAARGLGQPGRRRGLGTTATAPASADLWAAAGDAGVDVTAAARAGGDDRQALDDPDIVGIDDSDGSGSSSSSSSSSGDRGDGYGRKVRRAGGAAAGDGFGWPDAAAAMPSIPGWLSAGLEPGAVGAVTALAAEEAAAAKASLEAAAAAAAATATATVEQDGLGSGDAPPALLQADAAQRGLLRAAVSFQEGAEGGTGLDAVELADAAWHAGRATVSQEERRIVAAVLSAATPVHGNTESLLTIGARAAASAKRVDLTASRLR</sequence>
<keyword evidence="3" id="KW-1185">Reference proteome</keyword>
<evidence type="ECO:0000313" key="3">
    <source>
        <dbReference type="Proteomes" id="UP000323011"/>
    </source>
</evidence>
<evidence type="ECO:0000313" key="2">
    <source>
        <dbReference type="EMBL" id="KAA0152427.1"/>
    </source>
</evidence>
<feature type="region of interest" description="Disordered" evidence="1">
    <location>
        <begin position="191"/>
        <end position="216"/>
    </location>
</feature>
<accession>A0A5A8CIJ8</accession>
<evidence type="ECO:0000256" key="1">
    <source>
        <dbReference type="SAM" id="MobiDB-lite"/>
    </source>
</evidence>
<reference evidence="2 3" key="1">
    <citation type="submission" date="2019-07" db="EMBL/GenBank/DDBJ databases">
        <title>Genomes of Cafeteria roenbergensis.</title>
        <authorList>
            <person name="Fischer M.G."/>
            <person name="Hackl T."/>
            <person name="Roman M."/>
        </authorList>
    </citation>
    <scope>NUCLEOTIDE SEQUENCE [LARGE SCALE GENOMIC DNA]</scope>
    <source>
        <strain evidence="2 3">BVI</strain>
    </source>
</reference>
<feature type="compositionally biased region" description="Acidic residues" evidence="1">
    <location>
        <begin position="485"/>
        <end position="496"/>
    </location>
</feature>
<comment type="caution">
    <text evidence="2">The sequence shown here is derived from an EMBL/GenBank/DDBJ whole genome shotgun (WGS) entry which is preliminary data.</text>
</comment>
<dbReference type="Proteomes" id="UP000323011">
    <property type="component" value="Unassembled WGS sequence"/>
</dbReference>
<dbReference type="EMBL" id="VLTN01000021">
    <property type="protein sequence ID" value="KAA0152427.1"/>
    <property type="molecule type" value="Genomic_DNA"/>
</dbReference>
<protein>
    <submittedName>
        <fullName evidence="2">Uncharacterized protein</fullName>
    </submittedName>
</protein>
<dbReference type="AlphaFoldDB" id="A0A5A8CIJ8"/>
<feature type="compositionally biased region" description="Basic and acidic residues" evidence="1">
    <location>
        <begin position="129"/>
        <end position="140"/>
    </location>
</feature>
<feature type="region of interest" description="Disordered" evidence="1">
    <location>
        <begin position="478"/>
        <end position="521"/>
    </location>
</feature>
<feature type="region of interest" description="Disordered" evidence="1">
    <location>
        <begin position="429"/>
        <end position="451"/>
    </location>
</feature>
<feature type="compositionally biased region" description="Low complexity" evidence="1">
    <location>
        <begin position="497"/>
        <end position="509"/>
    </location>
</feature>